<dbReference type="InterPro" id="IPR052521">
    <property type="entry name" value="Cell_div_SPOR-domain"/>
</dbReference>
<organism evidence="4 5">
    <name type="scientific">Thauera phenolivorans</name>
    <dbReference type="NCBI Taxonomy" id="1792543"/>
    <lineage>
        <taxon>Bacteria</taxon>
        <taxon>Pseudomonadati</taxon>
        <taxon>Pseudomonadota</taxon>
        <taxon>Betaproteobacteria</taxon>
        <taxon>Rhodocyclales</taxon>
        <taxon>Zoogloeaceae</taxon>
        <taxon>Thauera</taxon>
    </lineage>
</organism>
<dbReference type="OrthoDB" id="7063246at2"/>
<dbReference type="GO" id="GO:0042834">
    <property type="term" value="F:peptidoglycan binding"/>
    <property type="evidence" value="ECO:0007669"/>
    <property type="project" value="InterPro"/>
</dbReference>
<comment type="caution">
    <text evidence="4">The sequence shown here is derived from an EMBL/GenBank/DDBJ whole genome shotgun (WGS) entry which is preliminary data.</text>
</comment>
<dbReference type="GO" id="GO:0032153">
    <property type="term" value="C:cell division site"/>
    <property type="evidence" value="ECO:0007669"/>
    <property type="project" value="TreeGrafter"/>
</dbReference>
<protein>
    <submittedName>
        <fullName evidence="4">SPOR domain-containing protein</fullName>
    </submittedName>
</protein>
<gene>
    <name evidence="4" type="ORF">GX576_01770</name>
</gene>
<dbReference type="AlphaFoldDB" id="A0A7X7LTI5"/>
<dbReference type="EMBL" id="JAAYYV010000046">
    <property type="protein sequence ID" value="NLF53134.1"/>
    <property type="molecule type" value="Genomic_DNA"/>
</dbReference>
<evidence type="ECO:0000256" key="2">
    <source>
        <dbReference type="SAM" id="Phobius"/>
    </source>
</evidence>
<dbReference type="PANTHER" id="PTHR38687">
    <property type="entry name" value="CELL DIVISION PROTEIN DEDD-RELATED"/>
    <property type="match status" value="1"/>
</dbReference>
<dbReference type="GO" id="GO:0030428">
    <property type="term" value="C:cell septum"/>
    <property type="evidence" value="ECO:0007669"/>
    <property type="project" value="TreeGrafter"/>
</dbReference>
<dbReference type="RefSeq" id="WP_068809326.1">
    <property type="nucleotide sequence ID" value="NZ_MBFM01000005.1"/>
</dbReference>
<dbReference type="Pfam" id="PF05036">
    <property type="entry name" value="SPOR"/>
    <property type="match status" value="1"/>
</dbReference>
<keyword evidence="2" id="KW-0812">Transmembrane</keyword>
<evidence type="ECO:0000313" key="4">
    <source>
        <dbReference type="EMBL" id="NLF53134.1"/>
    </source>
</evidence>
<evidence type="ECO:0000256" key="1">
    <source>
        <dbReference type="SAM" id="MobiDB-lite"/>
    </source>
</evidence>
<feature type="transmembrane region" description="Helical" evidence="2">
    <location>
        <begin position="20"/>
        <end position="40"/>
    </location>
</feature>
<proteinExistence type="predicted"/>
<dbReference type="PROSITE" id="PS51724">
    <property type="entry name" value="SPOR"/>
    <property type="match status" value="1"/>
</dbReference>
<dbReference type="InterPro" id="IPR036680">
    <property type="entry name" value="SPOR-like_sf"/>
</dbReference>
<dbReference type="PANTHER" id="PTHR38687:SF1">
    <property type="entry name" value="CELL DIVISION PROTEIN DEDD"/>
    <property type="match status" value="1"/>
</dbReference>
<reference evidence="4 5" key="1">
    <citation type="journal article" date="2020" name="Biotechnol. Biofuels">
        <title>New insights from the biogas microbiome by comprehensive genome-resolved metagenomics of nearly 1600 species originating from multiple anaerobic digesters.</title>
        <authorList>
            <person name="Campanaro S."/>
            <person name="Treu L."/>
            <person name="Rodriguez-R L.M."/>
            <person name="Kovalovszki A."/>
            <person name="Ziels R.M."/>
            <person name="Maus I."/>
            <person name="Zhu X."/>
            <person name="Kougias P.G."/>
            <person name="Basile A."/>
            <person name="Luo G."/>
            <person name="Schluter A."/>
            <person name="Konstantinidis K.T."/>
            <person name="Angelidaki I."/>
        </authorList>
    </citation>
    <scope>NUCLEOTIDE SEQUENCE [LARGE SCALE GENOMIC DNA]</scope>
    <source>
        <strain evidence="4">AS06rmzACSIP_256</strain>
    </source>
</reference>
<feature type="domain" description="SPOR" evidence="3">
    <location>
        <begin position="124"/>
        <end position="203"/>
    </location>
</feature>
<accession>A0A7X7LTI5</accession>
<feature type="region of interest" description="Disordered" evidence="1">
    <location>
        <begin position="92"/>
        <end position="125"/>
    </location>
</feature>
<name>A0A7X7LTI5_9RHOO</name>
<sequence length="205" mass="21762">MSRNSNARRAPAKSGGGILVGIFIGLVFGALIAAGAAWYFTRANPFQSAGVAPATPTGQQDWSPRALPGKPGDRPVVKQDFEFYKILPQGEPQPAAPVNEAQPKKVAPAQTAAVKSEPPRPAEEKKAERLYLQIGAFINPAEADNLKARLALSGIEASAQRVRLADGRTVHRVRVGPFSSPEQMNPMRARLAESGFAGTVTRAGQ</sequence>
<keyword evidence="2" id="KW-1133">Transmembrane helix</keyword>
<dbReference type="Gene3D" id="3.30.70.1070">
    <property type="entry name" value="Sporulation related repeat"/>
    <property type="match status" value="1"/>
</dbReference>
<evidence type="ECO:0000259" key="3">
    <source>
        <dbReference type="PROSITE" id="PS51724"/>
    </source>
</evidence>
<keyword evidence="2" id="KW-0472">Membrane</keyword>
<evidence type="ECO:0000313" key="5">
    <source>
        <dbReference type="Proteomes" id="UP000536534"/>
    </source>
</evidence>
<dbReference type="InterPro" id="IPR007730">
    <property type="entry name" value="SPOR-like_dom"/>
</dbReference>
<dbReference type="SUPFAM" id="SSF110997">
    <property type="entry name" value="Sporulation related repeat"/>
    <property type="match status" value="1"/>
</dbReference>
<dbReference type="GO" id="GO:0032506">
    <property type="term" value="P:cytokinetic process"/>
    <property type="evidence" value="ECO:0007669"/>
    <property type="project" value="TreeGrafter"/>
</dbReference>
<dbReference type="Proteomes" id="UP000536534">
    <property type="component" value="Unassembled WGS sequence"/>
</dbReference>
<feature type="region of interest" description="Disordered" evidence="1">
    <location>
        <begin position="51"/>
        <end position="72"/>
    </location>
</feature>